<keyword evidence="9 11" id="KW-0472">Membrane</keyword>
<reference evidence="12 13" key="2">
    <citation type="journal article" date="2019" name="G3 (Bethesda)">
        <title>Hybrid Assembly of the Genome of the Entomopathogenic Nematode Steinernema carpocapsae Identifies the X-Chromosome.</title>
        <authorList>
            <person name="Serra L."/>
            <person name="Macchietto M."/>
            <person name="Macias-Munoz A."/>
            <person name="McGill C.J."/>
            <person name="Rodriguez I.M."/>
            <person name="Rodriguez B."/>
            <person name="Murad R."/>
            <person name="Mortazavi A."/>
        </authorList>
    </citation>
    <scope>NUCLEOTIDE SEQUENCE [LARGE SCALE GENOMIC DNA]</scope>
    <source>
        <strain evidence="12 13">ALL</strain>
    </source>
</reference>
<keyword evidence="7" id="KW-0732">Signal</keyword>
<sequence length="216" mass="24329">MPDEMKEAVKKTMRRFPDVTFIWKYEKDEDNIGKDVPNLVTSSWVPQNDLLNHSKLAAFITHAGMNSLIEASHRGVPVVTIPLFGEQLRNGKMMKKVGSSVLVNKEQLFDSDVLETAIKEVLTNPTYAETAKRVSRMIAARPTSIKESLVKHVEFAAEFGQMPTFDPYGRKLNWFLYFSLDVISLGVIALCSSVVTIWMVLRTMVSKISVSKSKSE</sequence>
<keyword evidence="4" id="KW-0328">Glycosyltransferase</keyword>
<dbReference type="PANTHER" id="PTHR48043:SF23">
    <property type="entry name" value="UDP-GLUCURONOSYLTRANSFERASE"/>
    <property type="match status" value="1"/>
</dbReference>
<evidence type="ECO:0000256" key="9">
    <source>
        <dbReference type="ARBA" id="ARBA00023136"/>
    </source>
</evidence>
<dbReference type="PANTHER" id="PTHR48043">
    <property type="entry name" value="EG:EG0003.4 PROTEIN-RELATED"/>
    <property type="match status" value="1"/>
</dbReference>
<dbReference type="AlphaFoldDB" id="A0A4U5M2L8"/>
<evidence type="ECO:0000313" key="13">
    <source>
        <dbReference type="Proteomes" id="UP000298663"/>
    </source>
</evidence>
<keyword evidence="6 11" id="KW-0812">Transmembrane</keyword>
<evidence type="ECO:0000256" key="10">
    <source>
        <dbReference type="ARBA" id="ARBA00047475"/>
    </source>
</evidence>
<evidence type="ECO:0000256" key="6">
    <source>
        <dbReference type="ARBA" id="ARBA00022692"/>
    </source>
</evidence>
<dbReference type="CDD" id="cd03784">
    <property type="entry name" value="GT1_Gtf-like"/>
    <property type="match status" value="1"/>
</dbReference>
<organism evidence="12 13">
    <name type="scientific">Steinernema carpocapsae</name>
    <name type="common">Entomopathogenic nematode</name>
    <dbReference type="NCBI Taxonomy" id="34508"/>
    <lineage>
        <taxon>Eukaryota</taxon>
        <taxon>Metazoa</taxon>
        <taxon>Ecdysozoa</taxon>
        <taxon>Nematoda</taxon>
        <taxon>Chromadorea</taxon>
        <taxon>Rhabditida</taxon>
        <taxon>Tylenchina</taxon>
        <taxon>Panagrolaimomorpha</taxon>
        <taxon>Strongyloidoidea</taxon>
        <taxon>Steinernematidae</taxon>
        <taxon>Steinernema</taxon>
    </lineage>
</organism>
<keyword evidence="5" id="KW-0808">Transferase</keyword>
<dbReference type="EMBL" id="AZBU02000010">
    <property type="protein sequence ID" value="TKR62978.1"/>
    <property type="molecule type" value="Genomic_DNA"/>
</dbReference>
<dbReference type="InterPro" id="IPR050271">
    <property type="entry name" value="UDP-glycosyltransferase"/>
</dbReference>
<evidence type="ECO:0000256" key="3">
    <source>
        <dbReference type="ARBA" id="ARBA00012544"/>
    </source>
</evidence>
<evidence type="ECO:0000256" key="4">
    <source>
        <dbReference type="ARBA" id="ARBA00022676"/>
    </source>
</evidence>
<comment type="catalytic activity">
    <reaction evidence="10">
        <text>glucuronate acceptor + UDP-alpha-D-glucuronate = acceptor beta-D-glucuronoside + UDP + H(+)</text>
        <dbReference type="Rhea" id="RHEA:21032"/>
        <dbReference type="ChEBI" id="CHEBI:15378"/>
        <dbReference type="ChEBI" id="CHEBI:58052"/>
        <dbReference type="ChEBI" id="CHEBI:58223"/>
        <dbReference type="ChEBI" id="CHEBI:132367"/>
        <dbReference type="ChEBI" id="CHEBI:132368"/>
        <dbReference type="EC" id="2.4.1.17"/>
    </reaction>
</comment>
<comment type="caution">
    <text evidence="12">The sequence shown here is derived from an EMBL/GenBank/DDBJ whole genome shotgun (WGS) entry which is preliminary data.</text>
</comment>
<proteinExistence type="inferred from homology"/>
<evidence type="ECO:0000256" key="8">
    <source>
        <dbReference type="ARBA" id="ARBA00022989"/>
    </source>
</evidence>
<comment type="subcellular location">
    <subcellularLocation>
        <location evidence="1">Membrane</location>
        <topology evidence="1">Single-pass membrane protein</topology>
    </subcellularLocation>
</comment>
<protein>
    <recommendedName>
        <fullName evidence="3">glucuronosyltransferase</fullName>
        <ecNumber evidence="3">2.4.1.17</ecNumber>
    </recommendedName>
</protein>
<dbReference type="Gene3D" id="3.40.50.2000">
    <property type="entry name" value="Glycogen Phosphorylase B"/>
    <property type="match status" value="1"/>
</dbReference>
<evidence type="ECO:0000256" key="1">
    <source>
        <dbReference type="ARBA" id="ARBA00004167"/>
    </source>
</evidence>
<accession>A0A4U5M2L8</accession>
<dbReference type="Proteomes" id="UP000298663">
    <property type="component" value="Unassembled WGS sequence"/>
</dbReference>
<dbReference type="InterPro" id="IPR002213">
    <property type="entry name" value="UDP_glucos_trans"/>
</dbReference>
<keyword evidence="8 11" id="KW-1133">Transmembrane helix</keyword>
<reference evidence="12 13" key="1">
    <citation type="journal article" date="2015" name="Genome Biol.">
        <title>Comparative genomics of Steinernema reveals deeply conserved gene regulatory networks.</title>
        <authorList>
            <person name="Dillman A.R."/>
            <person name="Macchietto M."/>
            <person name="Porter C.F."/>
            <person name="Rogers A."/>
            <person name="Williams B."/>
            <person name="Antoshechkin I."/>
            <person name="Lee M.M."/>
            <person name="Goodwin Z."/>
            <person name="Lu X."/>
            <person name="Lewis E.E."/>
            <person name="Goodrich-Blair H."/>
            <person name="Stock S.P."/>
            <person name="Adams B.J."/>
            <person name="Sternberg P.W."/>
            <person name="Mortazavi A."/>
        </authorList>
    </citation>
    <scope>NUCLEOTIDE SEQUENCE [LARGE SCALE GENOMIC DNA]</scope>
    <source>
        <strain evidence="12 13">ALL</strain>
    </source>
</reference>
<name>A0A4U5M2L8_STECR</name>
<gene>
    <name evidence="12" type="ORF">L596_026870</name>
</gene>
<evidence type="ECO:0000256" key="5">
    <source>
        <dbReference type="ARBA" id="ARBA00022679"/>
    </source>
</evidence>
<dbReference type="GO" id="GO:0016020">
    <property type="term" value="C:membrane"/>
    <property type="evidence" value="ECO:0007669"/>
    <property type="project" value="UniProtKB-SubCell"/>
</dbReference>
<dbReference type="FunFam" id="3.40.50.2000:FF:000038">
    <property type="entry name" value="UDP-GlucuronosylTransferase"/>
    <property type="match status" value="1"/>
</dbReference>
<dbReference type="Pfam" id="PF00201">
    <property type="entry name" value="UDPGT"/>
    <property type="match status" value="1"/>
</dbReference>
<dbReference type="EC" id="2.4.1.17" evidence="3"/>
<keyword evidence="13" id="KW-1185">Reference proteome</keyword>
<evidence type="ECO:0000256" key="11">
    <source>
        <dbReference type="SAM" id="Phobius"/>
    </source>
</evidence>
<dbReference type="OrthoDB" id="5835829at2759"/>
<dbReference type="SUPFAM" id="SSF53756">
    <property type="entry name" value="UDP-Glycosyltransferase/glycogen phosphorylase"/>
    <property type="match status" value="1"/>
</dbReference>
<comment type="similarity">
    <text evidence="2">Belongs to the UDP-glycosyltransferase family.</text>
</comment>
<dbReference type="GO" id="GO:0015020">
    <property type="term" value="F:glucuronosyltransferase activity"/>
    <property type="evidence" value="ECO:0007669"/>
    <property type="project" value="UniProtKB-EC"/>
</dbReference>
<evidence type="ECO:0000256" key="2">
    <source>
        <dbReference type="ARBA" id="ARBA00009995"/>
    </source>
</evidence>
<evidence type="ECO:0000256" key="7">
    <source>
        <dbReference type="ARBA" id="ARBA00022729"/>
    </source>
</evidence>
<feature type="transmembrane region" description="Helical" evidence="11">
    <location>
        <begin position="174"/>
        <end position="201"/>
    </location>
</feature>
<dbReference type="STRING" id="34508.A0A4U5M2L8"/>
<evidence type="ECO:0000313" key="12">
    <source>
        <dbReference type="EMBL" id="TKR62978.1"/>
    </source>
</evidence>